<evidence type="ECO:0000313" key="2">
    <source>
        <dbReference type="EMBL" id="CAD8437501.1"/>
    </source>
</evidence>
<feature type="region of interest" description="Disordered" evidence="1">
    <location>
        <begin position="20"/>
        <end position="42"/>
    </location>
</feature>
<feature type="region of interest" description="Disordered" evidence="1">
    <location>
        <begin position="306"/>
        <end position="345"/>
    </location>
</feature>
<evidence type="ECO:0000256" key="1">
    <source>
        <dbReference type="SAM" id="MobiDB-lite"/>
    </source>
</evidence>
<gene>
    <name evidence="2" type="ORF">MSP1401_LOCUS4715</name>
</gene>
<feature type="compositionally biased region" description="Low complexity" evidence="1">
    <location>
        <begin position="323"/>
        <end position="338"/>
    </location>
</feature>
<name>A0A7S0CXY9_MICPS</name>
<protein>
    <submittedName>
        <fullName evidence="2">Uncharacterized protein</fullName>
    </submittedName>
</protein>
<proteinExistence type="predicted"/>
<accession>A0A7S0CXY9</accession>
<organism evidence="2">
    <name type="scientific">Micromonas pusilla</name>
    <name type="common">Picoplanktonic green alga</name>
    <name type="synonym">Chromulina pusilla</name>
    <dbReference type="NCBI Taxonomy" id="38833"/>
    <lineage>
        <taxon>Eukaryota</taxon>
        <taxon>Viridiplantae</taxon>
        <taxon>Chlorophyta</taxon>
        <taxon>Mamiellophyceae</taxon>
        <taxon>Mamiellales</taxon>
        <taxon>Mamiellaceae</taxon>
        <taxon>Micromonas</taxon>
    </lineage>
</organism>
<dbReference type="EMBL" id="HBEN01005780">
    <property type="protein sequence ID" value="CAD8437501.1"/>
    <property type="molecule type" value="Transcribed_RNA"/>
</dbReference>
<reference evidence="2" key="1">
    <citation type="submission" date="2021-01" db="EMBL/GenBank/DDBJ databases">
        <authorList>
            <person name="Corre E."/>
            <person name="Pelletier E."/>
            <person name="Niang G."/>
            <person name="Scheremetjew M."/>
            <person name="Finn R."/>
            <person name="Kale V."/>
            <person name="Holt S."/>
            <person name="Cochrane G."/>
            <person name="Meng A."/>
            <person name="Brown T."/>
            <person name="Cohen L."/>
        </authorList>
    </citation>
    <scope>NUCLEOTIDE SEQUENCE</scope>
    <source>
        <strain evidence="2">CCAC1681</strain>
    </source>
</reference>
<sequence>MSFALAANAIAPGPVVRTTASVAKRSTARGPAPCRASDDDMSETSMADMMAKLAAAEAEAEKLRSELKESAAAPAEDLSRQTPAKGKSRIDGVGGRETLFGTSTKPGDAWLKDGMEFLVRDQPSESGELQGMTEEEQNTVNRRLAIGLFGTAVFAGLSQISDESSAPSKPLFFYLVPLVKIRELLKQATDLAENGYWDDLSVVVNQIARQNDARGNLFAAAAYLSGKDEERAKQMAFDFLELLEKVDYNKYFEAMQGVPVSGAKAAEYSRFSKKATIAAAAKLDEFLRLMDREQLDAATSQVVAFQPPAEPVAEETTVEEAPSEPVVAEAGEAGGAPSFSDGYGQ</sequence>
<dbReference type="AlphaFoldDB" id="A0A7S0CXY9"/>
<feature type="compositionally biased region" description="Acidic residues" evidence="1">
    <location>
        <begin position="312"/>
        <end position="322"/>
    </location>
</feature>
<feature type="region of interest" description="Disordered" evidence="1">
    <location>
        <begin position="61"/>
        <end position="105"/>
    </location>
</feature>